<sequence length="108" mass="11594">MAGNGTGHQLLAWGNETTTTTTTTSSSSLLSSPTTDHHHHHIHPHIHYSRSTRFMMHTNPPSIRTGGVGPNHHGDSTGFPELGRLSLPFFPTGSTCPVAVLLIPRLAL</sequence>
<dbReference type="EMBL" id="KZ824419">
    <property type="protein sequence ID" value="RAL06329.1"/>
    <property type="molecule type" value="Genomic_DNA"/>
</dbReference>
<dbReference type="VEuPathDB" id="FungiDB:BO80DRAFT_420622"/>
<protein>
    <submittedName>
        <fullName evidence="2">Uncharacterized protein</fullName>
    </submittedName>
</protein>
<dbReference type="Proteomes" id="UP000249402">
    <property type="component" value="Unassembled WGS sequence"/>
</dbReference>
<evidence type="ECO:0000256" key="1">
    <source>
        <dbReference type="SAM" id="MobiDB-lite"/>
    </source>
</evidence>
<organism evidence="2 3">
    <name type="scientific">Aspergillus ibericus CBS 121593</name>
    <dbReference type="NCBI Taxonomy" id="1448316"/>
    <lineage>
        <taxon>Eukaryota</taxon>
        <taxon>Fungi</taxon>
        <taxon>Dikarya</taxon>
        <taxon>Ascomycota</taxon>
        <taxon>Pezizomycotina</taxon>
        <taxon>Eurotiomycetes</taxon>
        <taxon>Eurotiomycetidae</taxon>
        <taxon>Eurotiales</taxon>
        <taxon>Aspergillaceae</taxon>
        <taxon>Aspergillus</taxon>
        <taxon>Aspergillus subgen. Circumdati</taxon>
    </lineage>
</organism>
<dbReference type="RefSeq" id="XP_025580656.1">
    <property type="nucleotide sequence ID" value="XM_025718406.1"/>
</dbReference>
<feature type="region of interest" description="Disordered" evidence="1">
    <location>
        <begin position="1"/>
        <end position="45"/>
    </location>
</feature>
<dbReference type="GeneID" id="37223271"/>
<keyword evidence="3" id="KW-1185">Reference proteome</keyword>
<evidence type="ECO:0000313" key="3">
    <source>
        <dbReference type="Proteomes" id="UP000249402"/>
    </source>
</evidence>
<proteinExistence type="predicted"/>
<dbReference type="AlphaFoldDB" id="A0A395HFQ5"/>
<name>A0A395HFQ5_9EURO</name>
<accession>A0A395HFQ5</accession>
<gene>
    <name evidence="2" type="ORF">BO80DRAFT_420622</name>
</gene>
<feature type="compositionally biased region" description="Low complexity" evidence="1">
    <location>
        <begin position="17"/>
        <end position="34"/>
    </location>
</feature>
<evidence type="ECO:0000313" key="2">
    <source>
        <dbReference type="EMBL" id="RAL06329.1"/>
    </source>
</evidence>
<reference evidence="2 3" key="1">
    <citation type="submission" date="2018-02" db="EMBL/GenBank/DDBJ databases">
        <title>The genomes of Aspergillus section Nigri reveals drivers in fungal speciation.</title>
        <authorList>
            <consortium name="DOE Joint Genome Institute"/>
            <person name="Vesth T.C."/>
            <person name="Nybo J."/>
            <person name="Theobald S."/>
            <person name="Brandl J."/>
            <person name="Frisvad J.C."/>
            <person name="Nielsen K.F."/>
            <person name="Lyhne E.K."/>
            <person name="Kogle M.E."/>
            <person name="Kuo A."/>
            <person name="Riley R."/>
            <person name="Clum A."/>
            <person name="Nolan M."/>
            <person name="Lipzen A."/>
            <person name="Salamov A."/>
            <person name="Henrissat B."/>
            <person name="Wiebenga A."/>
            <person name="De vries R.P."/>
            <person name="Grigoriev I.V."/>
            <person name="Mortensen U.H."/>
            <person name="Andersen M.R."/>
            <person name="Baker S.E."/>
        </authorList>
    </citation>
    <scope>NUCLEOTIDE SEQUENCE [LARGE SCALE GENOMIC DNA]</scope>
    <source>
        <strain evidence="2 3">CBS 121593</strain>
    </source>
</reference>